<evidence type="ECO:0000313" key="3">
    <source>
        <dbReference type="Proteomes" id="UP001235064"/>
    </source>
</evidence>
<gene>
    <name evidence="2" type="ORF">QSV35_04515</name>
</gene>
<proteinExistence type="predicted"/>
<keyword evidence="3" id="KW-1185">Reference proteome</keyword>
<dbReference type="SUPFAM" id="SSF52833">
    <property type="entry name" value="Thioredoxin-like"/>
    <property type="match status" value="1"/>
</dbReference>
<comment type="caution">
    <text evidence="2">The sequence shown here is derived from an EMBL/GenBank/DDBJ whole genome shotgun (WGS) entry which is preliminary data.</text>
</comment>
<dbReference type="Proteomes" id="UP001235064">
    <property type="component" value="Unassembled WGS sequence"/>
</dbReference>
<dbReference type="CDD" id="cd02976">
    <property type="entry name" value="NrdH"/>
    <property type="match status" value="1"/>
</dbReference>
<dbReference type="Pfam" id="PF00462">
    <property type="entry name" value="Glutaredoxin"/>
    <property type="match status" value="1"/>
</dbReference>
<reference evidence="2 3" key="1">
    <citation type="submission" date="2023-06" db="EMBL/GenBank/DDBJ databases">
        <title>Microbacterium sp. nov., isolated from a waste landfill.</title>
        <authorList>
            <person name="Wen W."/>
        </authorList>
    </citation>
    <scope>NUCLEOTIDE SEQUENCE [LARGE SCALE GENOMIC DNA]</scope>
    <source>
        <strain evidence="2 3">ASV49</strain>
    </source>
</reference>
<dbReference type="PROSITE" id="PS51354">
    <property type="entry name" value="GLUTAREDOXIN_2"/>
    <property type="match status" value="1"/>
</dbReference>
<dbReference type="InterPro" id="IPR036249">
    <property type="entry name" value="Thioredoxin-like_sf"/>
</dbReference>
<dbReference type="EMBL" id="JASXSZ010000001">
    <property type="protein sequence ID" value="MDL9978585.1"/>
    <property type="molecule type" value="Genomic_DNA"/>
</dbReference>
<evidence type="ECO:0000313" key="2">
    <source>
        <dbReference type="EMBL" id="MDL9978585.1"/>
    </source>
</evidence>
<dbReference type="RefSeq" id="WP_286287133.1">
    <property type="nucleotide sequence ID" value="NZ_JASXSZ010000001.1"/>
</dbReference>
<organism evidence="2 3">
    <name type="scientific">Microbacterium candidum</name>
    <dbReference type="NCBI Taxonomy" id="3041922"/>
    <lineage>
        <taxon>Bacteria</taxon>
        <taxon>Bacillati</taxon>
        <taxon>Actinomycetota</taxon>
        <taxon>Actinomycetes</taxon>
        <taxon>Micrococcales</taxon>
        <taxon>Microbacteriaceae</taxon>
        <taxon>Microbacterium</taxon>
    </lineage>
</organism>
<protein>
    <submittedName>
        <fullName evidence="2">Glutaredoxin family protein</fullName>
    </submittedName>
</protein>
<evidence type="ECO:0000259" key="1">
    <source>
        <dbReference type="Pfam" id="PF00462"/>
    </source>
</evidence>
<dbReference type="InterPro" id="IPR002109">
    <property type="entry name" value="Glutaredoxin"/>
</dbReference>
<dbReference type="Gene3D" id="3.40.30.10">
    <property type="entry name" value="Glutaredoxin"/>
    <property type="match status" value="1"/>
</dbReference>
<name>A0ABT7MVY9_9MICO</name>
<sequence>MITVTVYSTGPQCQRCRLTLRRLEDAGIPFTIVDLIDATSRDARAYVTDDLGYSEAPIVVVDDEPEHHWSGFRPDLIDHLATSIREAAREVLS</sequence>
<accession>A0ABT7MVY9</accession>
<feature type="domain" description="Glutaredoxin" evidence="1">
    <location>
        <begin position="4"/>
        <end position="64"/>
    </location>
</feature>